<keyword evidence="3" id="KW-0479">Metal-binding</keyword>
<dbReference type="GO" id="GO:0000978">
    <property type="term" value="F:RNA polymerase II cis-regulatory region sequence-specific DNA binding"/>
    <property type="evidence" value="ECO:0007669"/>
    <property type="project" value="TreeGrafter"/>
</dbReference>
<evidence type="ECO:0000256" key="4">
    <source>
        <dbReference type="ARBA" id="ARBA00022737"/>
    </source>
</evidence>
<dbReference type="PROSITE" id="PS00028">
    <property type="entry name" value="ZINC_FINGER_C2H2_1"/>
    <property type="match status" value="1"/>
</dbReference>
<evidence type="ECO:0000313" key="13">
    <source>
        <dbReference type="Proteomes" id="UP001497382"/>
    </source>
</evidence>
<evidence type="ECO:0000256" key="6">
    <source>
        <dbReference type="ARBA" id="ARBA00022833"/>
    </source>
</evidence>
<feature type="domain" description="C2H2-type" evidence="11">
    <location>
        <begin position="58"/>
        <end position="85"/>
    </location>
</feature>
<proteinExistence type="inferred from homology"/>
<evidence type="ECO:0000256" key="3">
    <source>
        <dbReference type="ARBA" id="ARBA00022723"/>
    </source>
</evidence>
<keyword evidence="13" id="KW-1185">Reference proteome</keyword>
<dbReference type="SUPFAM" id="SSF57667">
    <property type="entry name" value="beta-beta-alpha zinc fingers"/>
    <property type="match status" value="1"/>
</dbReference>
<keyword evidence="6" id="KW-0862">Zinc</keyword>
<evidence type="ECO:0000313" key="12">
    <source>
        <dbReference type="EMBL" id="CAL1274204.1"/>
    </source>
</evidence>
<comment type="similarity">
    <text evidence="2">Belongs to the krueppel C2H2-type zinc-finger protein family.</text>
</comment>
<keyword evidence="9" id="KW-0539">Nucleus</keyword>
<comment type="subcellular location">
    <subcellularLocation>
        <location evidence="1">Nucleus</location>
    </subcellularLocation>
</comment>
<dbReference type="Proteomes" id="UP001497382">
    <property type="component" value="Unassembled WGS sequence"/>
</dbReference>
<evidence type="ECO:0000259" key="11">
    <source>
        <dbReference type="PROSITE" id="PS50157"/>
    </source>
</evidence>
<keyword evidence="5 10" id="KW-0863">Zinc-finger</keyword>
<dbReference type="EMBL" id="CAXIEN010000075">
    <property type="protein sequence ID" value="CAL1274204.1"/>
    <property type="molecule type" value="Genomic_DNA"/>
</dbReference>
<comment type="caution">
    <text evidence="12">The sequence shown here is derived from an EMBL/GenBank/DDBJ whole genome shotgun (WGS) entry which is preliminary data.</text>
</comment>
<evidence type="ECO:0000256" key="5">
    <source>
        <dbReference type="ARBA" id="ARBA00022771"/>
    </source>
</evidence>
<keyword evidence="7" id="KW-0805">Transcription regulation</keyword>
<dbReference type="GO" id="GO:0008270">
    <property type="term" value="F:zinc ion binding"/>
    <property type="evidence" value="ECO:0007669"/>
    <property type="project" value="UniProtKB-KW"/>
</dbReference>
<gene>
    <name evidence="12" type="ORF">LARSCL_LOCUS7344</name>
</gene>
<dbReference type="Pfam" id="PF00096">
    <property type="entry name" value="zf-C2H2"/>
    <property type="match status" value="1"/>
</dbReference>
<dbReference type="Gene3D" id="3.30.160.60">
    <property type="entry name" value="Classic Zinc Finger"/>
    <property type="match status" value="2"/>
</dbReference>
<evidence type="ECO:0000256" key="2">
    <source>
        <dbReference type="ARBA" id="ARBA00006991"/>
    </source>
</evidence>
<accession>A0AAV1ZQR2</accession>
<dbReference type="PANTHER" id="PTHR23235">
    <property type="entry name" value="KRUEPPEL-LIKE TRANSCRIPTION FACTOR"/>
    <property type="match status" value="1"/>
</dbReference>
<dbReference type="GO" id="GO:0000981">
    <property type="term" value="F:DNA-binding transcription factor activity, RNA polymerase II-specific"/>
    <property type="evidence" value="ECO:0007669"/>
    <property type="project" value="TreeGrafter"/>
</dbReference>
<evidence type="ECO:0000256" key="9">
    <source>
        <dbReference type="ARBA" id="ARBA00023242"/>
    </source>
</evidence>
<organism evidence="12 13">
    <name type="scientific">Larinioides sclopetarius</name>
    <dbReference type="NCBI Taxonomy" id="280406"/>
    <lineage>
        <taxon>Eukaryota</taxon>
        <taxon>Metazoa</taxon>
        <taxon>Ecdysozoa</taxon>
        <taxon>Arthropoda</taxon>
        <taxon>Chelicerata</taxon>
        <taxon>Arachnida</taxon>
        <taxon>Araneae</taxon>
        <taxon>Araneomorphae</taxon>
        <taxon>Entelegynae</taxon>
        <taxon>Araneoidea</taxon>
        <taxon>Araneidae</taxon>
        <taxon>Larinioides</taxon>
    </lineage>
</organism>
<evidence type="ECO:0000256" key="10">
    <source>
        <dbReference type="PROSITE-ProRule" id="PRU00042"/>
    </source>
</evidence>
<keyword evidence="4" id="KW-0677">Repeat</keyword>
<dbReference type="AlphaFoldDB" id="A0AAV1ZQR2"/>
<reference evidence="12 13" key="1">
    <citation type="submission" date="2024-04" db="EMBL/GenBank/DDBJ databases">
        <authorList>
            <person name="Rising A."/>
            <person name="Reimegard J."/>
            <person name="Sonavane S."/>
            <person name="Akerstrom W."/>
            <person name="Nylinder S."/>
            <person name="Hedman E."/>
            <person name="Kallberg Y."/>
        </authorList>
    </citation>
    <scope>NUCLEOTIDE SEQUENCE [LARGE SCALE GENOMIC DNA]</scope>
</reference>
<dbReference type="InterPro" id="IPR013087">
    <property type="entry name" value="Znf_C2H2_type"/>
</dbReference>
<name>A0AAV1ZQR2_9ARAC</name>
<evidence type="ECO:0000256" key="7">
    <source>
        <dbReference type="ARBA" id="ARBA00023015"/>
    </source>
</evidence>
<protein>
    <recommendedName>
        <fullName evidence="11">C2H2-type domain-containing protein</fullName>
    </recommendedName>
</protein>
<dbReference type="PANTHER" id="PTHR23235:SF155">
    <property type="entry name" value="EARLY GROWTH RESPONSE 4-RELATED"/>
    <property type="match status" value="1"/>
</dbReference>
<sequence length="111" mass="13397">MKSRWWEGPEWLYENPERWPCSIPPPDPSDLSKESSNKKLDQCQHLYRKEMIEERRVYSCLVCDYWTAFSSNIGKHVRTHTGEKPFSCPLCGLRFRRKDHAERHMIVHYSR</sequence>
<feature type="domain" description="C2H2-type" evidence="11">
    <location>
        <begin position="86"/>
        <end position="111"/>
    </location>
</feature>
<evidence type="ECO:0000256" key="8">
    <source>
        <dbReference type="ARBA" id="ARBA00023163"/>
    </source>
</evidence>
<dbReference type="SMART" id="SM00355">
    <property type="entry name" value="ZnF_C2H2"/>
    <property type="match status" value="2"/>
</dbReference>
<dbReference type="PROSITE" id="PS50157">
    <property type="entry name" value="ZINC_FINGER_C2H2_2"/>
    <property type="match status" value="2"/>
</dbReference>
<dbReference type="FunFam" id="3.30.160.60:FF:000100">
    <property type="entry name" value="Zinc finger 45-like"/>
    <property type="match status" value="1"/>
</dbReference>
<keyword evidence="8" id="KW-0804">Transcription</keyword>
<evidence type="ECO:0000256" key="1">
    <source>
        <dbReference type="ARBA" id="ARBA00004123"/>
    </source>
</evidence>
<dbReference type="InterPro" id="IPR036236">
    <property type="entry name" value="Znf_C2H2_sf"/>
</dbReference>
<dbReference type="GO" id="GO:0005634">
    <property type="term" value="C:nucleus"/>
    <property type="evidence" value="ECO:0007669"/>
    <property type="project" value="UniProtKB-SubCell"/>
</dbReference>